<dbReference type="Proteomes" id="UP001055879">
    <property type="component" value="Linkage Group LG01"/>
</dbReference>
<evidence type="ECO:0000313" key="2">
    <source>
        <dbReference type="Proteomes" id="UP001055879"/>
    </source>
</evidence>
<dbReference type="EMBL" id="CM042047">
    <property type="protein sequence ID" value="KAI3772459.1"/>
    <property type="molecule type" value="Genomic_DNA"/>
</dbReference>
<organism evidence="1 2">
    <name type="scientific">Arctium lappa</name>
    <name type="common">Greater burdock</name>
    <name type="synonym">Lappa major</name>
    <dbReference type="NCBI Taxonomy" id="4217"/>
    <lineage>
        <taxon>Eukaryota</taxon>
        <taxon>Viridiplantae</taxon>
        <taxon>Streptophyta</taxon>
        <taxon>Embryophyta</taxon>
        <taxon>Tracheophyta</taxon>
        <taxon>Spermatophyta</taxon>
        <taxon>Magnoliopsida</taxon>
        <taxon>eudicotyledons</taxon>
        <taxon>Gunneridae</taxon>
        <taxon>Pentapetalae</taxon>
        <taxon>asterids</taxon>
        <taxon>campanulids</taxon>
        <taxon>Asterales</taxon>
        <taxon>Asteraceae</taxon>
        <taxon>Carduoideae</taxon>
        <taxon>Cardueae</taxon>
        <taxon>Arctiinae</taxon>
        <taxon>Arctium</taxon>
    </lineage>
</organism>
<proteinExistence type="predicted"/>
<protein>
    <submittedName>
        <fullName evidence="1">Uncharacterized protein</fullName>
    </submittedName>
</protein>
<reference evidence="1 2" key="2">
    <citation type="journal article" date="2022" name="Mol. Ecol. Resour.">
        <title>The genomes of chicory, endive, great burdock and yacon provide insights into Asteraceae paleo-polyploidization history and plant inulin production.</title>
        <authorList>
            <person name="Fan W."/>
            <person name="Wang S."/>
            <person name="Wang H."/>
            <person name="Wang A."/>
            <person name="Jiang F."/>
            <person name="Liu H."/>
            <person name="Zhao H."/>
            <person name="Xu D."/>
            <person name="Zhang Y."/>
        </authorList>
    </citation>
    <scope>NUCLEOTIDE SEQUENCE [LARGE SCALE GENOMIC DNA]</scope>
    <source>
        <strain evidence="2">cv. Niubang</strain>
    </source>
</reference>
<sequence>MDKAIYGAKSYGDAHGEPDTGTRDFCGDTHLEVLDGSEWRVKLGRSSSRMTLVALSGFEKIADLVVVVTPVRLCSRLWD</sequence>
<accession>A0ACB9FMW8</accession>
<gene>
    <name evidence="1" type="ORF">L6452_03645</name>
</gene>
<name>A0ACB9FMW8_ARCLA</name>
<reference evidence="2" key="1">
    <citation type="journal article" date="2022" name="Mol. Ecol. Resour.">
        <title>The genomes of chicory, endive, great burdock and yacon provide insights into Asteraceae palaeo-polyploidization history and plant inulin production.</title>
        <authorList>
            <person name="Fan W."/>
            <person name="Wang S."/>
            <person name="Wang H."/>
            <person name="Wang A."/>
            <person name="Jiang F."/>
            <person name="Liu H."/>
            <person name="Zhao H."/>
            <person name="Xu D."/>
            <person name="Zhang Y."/>
        </authorList>
    </citation>
    <scope>NUCLEOTIDE SEQUENCE [LARGE SCALE GENOMIC DNA]</scope>
    <source>
        <strain evidence="2">cv. Niubang</strain>
    </source>
</reference>
<comment type="caution">
    <text evidence="1">The sequence shown here is derived from an EMBL/GenBank/DDBJ whole genome shotgun (WGS) entry which is preliminary data.</text>
</comment>
<keyword evidence="2" id="KW-1185">Reference proteome</keyword>
<evidence type="ECO:0000313" key="1">
    <source>
        <dbReference type="EMBL" id="KAI3772459.1"/>
    </source>
</evidence>